<proteinExistence type="predicted"/>
<evidence type="ECO:0000313" key="2">
    <source>
        <dbReference type="Proteomes" id="UP000254227"/>
    </source>
</evidence>
<organism evidence="1 2">
    <name type="scientific">Acinetobacter johnsonii</name>
    <dbReference type="NCBI Taxonomy" id="40214"/>
    <lineage>
        <taxon>Bacteria</taxon>
        <taxon>Pseudomonadati</taxon>
        <taxon>Pseudomonadota</taxon>
        <taxon>Gammaproteobacteria</taxon>
        <taxon>Moraxellales</taxon>
        <taxon>Moraxellaceae</taxon>
        <taxon>Acinetobacter</taxon>
    </lineage>
</organism>
<name>A0A376BDL7_ACIJO</name>
<keyword evidence="1" id="KW-0560">Oxidoreductase</keyword>
<gene>
    <name evidence="1" type="primary">desA3_2</name>
    <name evidence="1" type="ORF">NCTC10308_00013</name>
</gene>
<dbReference type="Proteomes" id="UP000254227">
    <property type="component" value="Unassembled WGS sequence"/>
</dbReference>
<dbReference type="EC" id="1.14.19.-" evidence="1"/>
<evidence type="ECO:0000313" key="1">
    <source>
        <dbReference type="EMBL" id="SSX66639.1"/>
    </source>
</evidence>
<dbReference type="GO" id="GO:0016491">
    <property type="term" value="F:oxidoreductase activity"/>
    <property type="evidence" value="ECO:0007669"/>
    <property type="project" value="UniProtKB-KW"/>
</dbReference>
<accession>A0A376BDL7</accession>
<sequence>MDHDVGYGLVRVSDAQVWEPRFLLNLPLAAQLMVFFEWYVGIQNLHIEDVGPIKQKLGVKFG</sequence>
<reference evidence="1 2" key="1">
    <citation type="submission" date="2018-06" db="EMBL/GenBank/DDBJ databases">
        <authorList>
            <consortium name="Pathogen Informatics"/>
            <person name="Doyle S."/>
        </authorList>
    </citation>
    <scope>NUCLEOTIDE SEQUENCE [LARGE SCALE GENOMIC DNA]</scope>
    <source>
        <strain evidence="1 2">NCTC10308</strain>
    </source>
</reference>
<dbReference type="EMBL" id="UFRV01000002">
    <property type="protein sequence ID" value="SSX66639.1"/>
    <property type="molecule type" value="Genomic_DNA"/>
</dbReference>
<protein>
    <submittedName>
        <fullName evidence="1">Fatty acid desaturase</fullName>
        <ecNumber evidence="1">1.14.19.-</ecNumber>
    </submittedName>
</protein>
<dbReference type="AlphaFoldDB" id="A0A376BDL7"/>